<proteinExistence type="predicted"/>
<dbReference type="RefSeq" id="WP_110988960.1">
    <property type="nucleotide sequence ID" value="NZ_CAWNWM010000035.1"/>
</dbReference>
<keyword evidence="2" id="KW-1185">Reference proteome</keyword>
<gene>
    <name evidence="1" type="ORF">C1752_11510</name>
</gene>
<dbReference type="EMBL" id="PQWO01000035">
    <property type="protein sequence ID" value="PZD70508.1"/>
    <property type="molecule type" value="Genomic_DNA"/>
</dbReference>
<name>A0A2W1J8M7_9CYAN</name>
<dbReference type="OrthoDB" id="571472at2"/>
<organism evidence="1 2">
    <name type="scientific">Acaryochloris thomasi RCC1774</name>
    <dbReference type="NCBI Taxonomy" id="1764569"/>
    <lineage>
        <taxon>Bacteria</taxon>
        <taxon>Bacillati</taxon>
        <taxon>Cyanobacteriota</taxon>
        <taxon>Cyanophyceae</taxon>
        <taxon>Acaryochloridales</taxon>
        <taxon>Acaryochloridaceae</taxon>
        <taxon>Acaryochloris</taxon>
        <taxon>Acaryochloris thomasi</taxon>
    </lineage>
</organism>
<comment type="caution">
    <text evidence="1">The sequence shown here is derived from an EMBL/GenBank/DDBJ whole genome shotgun (WGS) entry which is preliminary data.</text>
</comment>
<evidence type="ECO:0000313" key="1">
    <source>
        <dbReference type="EMBL" id="PZD70508.1"/>
    </source>
</evidence>
<accession>A0A2W1J8M7</accession>
<dbReference type="AlphaFoldDB" id="A0A2W1J8M7"/>
<sequence>MVNQLIVPVDEPTIDFTLNEAYSAFSGDPQHSIPLPVWLLENPASPLSFPGQIYLREHDYLHILLDRGISAEDEAFIVGFTMGNDPDTNEQHVHAFKFAARLLYPKPYRFTPAHLMLFDWGFRFGRRTMVKCLNKLDYSEYLSCRVTQLREEFGIDIHAIQHLLGIANSRPWLTAVIAPE</sequence>
<dbReference type="Proteomes" id="UP000248857">
    <property type="component" value="Unassembled WGS sequence"/>
</dbReference>
<evidence type="ECO:0000313" key="2">
    <source>
        <dbReference type="Proteomes" id="UP000248857"/>
    </source>
</evidence>
<protein>
    <submittedName>
        <fullName evidence="1">Uncharacterized protein</fullName>
    </submittedName>
</protein>
<reference evidence="1 2" key="1">
    <citation type="journal article" date="2018" name="Sci. Rep.">
        <title>A novel species of the marine cyanobacterium Acaryochloris with a unique pigment content and lifestyle.</title>
        <authorList>
            <person name="Partensky F."/>
            <person name="Six C."/>
            <person name="Ratin M."/>
            <person name="Garczarek L."/>
            <person name="Vaulot D."/>
            <person name="Probert I."/>
            <person name="Calteau A."/>
            <person name="Gourvil P."/>
            <person name="Marie D."/>
            <person name="Grebert T."/>
            <person name="Bouchier C."/>
            <person name="Le Panse S."/>
            <person name="Gachenot M."/>
            <person name="Rodriguez F."/>
            <person name="Garrido J.L."/>
        </authorList>
    </citation>
    <scope>NUCLEOTIDE SEQUENCE [LARGE SCALE GENOMIC DNA]</scope>
    <source>
        <strain evidence="1 2">RCC1774</strain>
    </source>
</reference>